<evidence type="ECO:0000313" key="2">
    <source>
        <dbReference type="EMBL" id="GAA4250630.1"/>
    </source>
</evidence>
<comment type="caution">
    <text evidence="2">The sequence shown here is derived from an EMBL/GenBank/DDBJ whole genome shotgun (WGS) entry which is preliminary data.</text>
</comment>
<feature type="transmembrane region" description="Helical" evidence="1">
    <location>
        <begin position="55"/>
        <end position="76"/>
    </location>
</feature>
<dbReference type="EMBL" id="BAABAT010000010">
    <property type="protein sequence ID" value="GAA4250630.1"/>
    <property type="molecule type" value="Genomic_DNA"/>
</dbReference>
<gene>
    <name evidence="2" type="ORF">GCM10022255_040020</name>
</gene>
<name>A0ABP8D9J9_9ACTN</name>
<accession>A0ABP8D9J9</accession>
<organism evidence="2 3">
    <name type="scientific">Dactylosporangium darangshiense</name>
    <dbReference type="NCBI Taxonomy" id="579108"/>
    <lineage>
        <taxon>Bacteria</taxon>
        <taxon>Bacillati</taxon>
        <taxon>Actinomycetota</taxon>
        <taxon>Actinomycetes</taxon>
        <taxon>Micromonosporales</taxon>
        <taxon>Micromonosporaceae</taxon>
        <taxon>Dactylosporangium</taxon>
    </lineage>
</organism>
<keyword evidence="1" id="KW-0472">Membrane</keyword>
<dbReference type="Proteomes" id="UP001500620">
    <property type="component" value="Unassembled WGS sequence"/>
</dbReference>
<sequence length="144" mass="15681">MSPEQARAALDRASRLSERIGEAGARWIRVGKWVMAAIFASATLTWGFVEPLALRTVLTLSVVAAAVAWAFVWARADRAVGRARPRRRLWEFDLTALVFLVVVLAGDAVEVDGHALTGAAWYWIPAALAVAAPLSVSAFRTRRP</sequence>
<keyword evidence="1" id="KW-0812">Transmembrane</keyword>
<feature type="transmembrane region" description="Helical" evidence="1">
    <location>
        <begin position="88"/>
        <end position="108"/>
    </location>
</feature>
<reference evidence="3" key="1">
    <citation type="journal article" date="2019" name="Int. J. Syst. Evol. Microbiol.">
        <title>The Global Catalogue of Microorganisms (GCM) 10K type strain sequencing project: providing services to taxonomists for standard genome sequencing and annotation.</title>
        <authorList>
            <consortium name="The Broad Institute Genomics Platform"/>
            <consortium name="The Broad Institute Genome Sequencing Center for Infectious Disease"/>
            <person name="Wu L."/>
            <person name="Ma J."/>
        </authorList>
    </citation>
    <scope>NUCLEOTIDE SEQUENCE [LARGE SCALE GENOMIC DNA]</scope>
    <source>
        <strain evidence="3">JCM 17441</strain>
    </source>
</reference>
<feature type="transmembrane region" description="Helical" evidence="1">
    <location>
        <begin position="30"/>
        <end position="49"/>
    </location>
</feature>
<evidence type="ECO:0000256" key="1">
    <source>
        <dbReference type="SAM" id="Phobius"/>
    </source>
</evidence>
<evidence type="ECO:0000313" key="3">
    <source>
        <dbReference type="Proteomes" id="UP001500620"/>
    </source>
</evidence>
<proteinExistence type="predicted"/>
<keyword evidence="1" id="KW-1133">Transmembrane helix</keyword>
<feature type="transmembrane region" description="Helical" evidence="1">
    <location>
        <begin position="120"/>
        <end position="139"/>
    </location>
</feature>
<keyword evidence="3" id="KW-1185">Reference proteome</keyword>
<protein>
    <submittedName>
        <fullName evidence="2">Uncharacterized protein</fullName>
    </submittedName>
</protein>